<dbReference type="Proteomes" id="UP000291117">
    <property type="component" value="Unassembled WGS sequence"/>
</dbReference>
<dbReference type="Pfam" id="PF14460">
    <property type="entry name" value="Prok-E2_D"/>
    <property type="match status" value="1"/>
</dbReference>
<evidence type="ECO:0000313" key="1">
    <source>
        <dbReference type="EMBL" id="TCC98806.1"/>
    </source>
</evidence>
<dbReference type="EMBL" id="SJSM01000002">
    <property type="protein sequence ID" value="TCC98806.1"/>
    <property type="molecule type" value="Genomic_DNA"/>
</dbReference>
<gene>
    <name evidence="1" type="ORF">EZ444_05895</name>
</gene>
<proteinExistence type="predicted"/>
<dbReference type="RefSeq" id="WP_131607786.1">
    <property type="nucleotide sequence ID" value="NZ_SJSM01000002.1"/>
</dbReference>
<keyword evidence="2" id="KW-1185">Reference proteome</keyword>
<dbReference type="AlphaFoldDB" id="A0A4V2MKN9"/>
<comment type="caution">
    <text evidence="1">The sequence shown here is derived from an EMBL/GenBank/DDBJ whole genome shotgun (WGS) entry which is preliminary data.</text>
</comment>
<dbReference type="OrthoDB" id="1030341at2"/>
<organism evidence="1 2">
    <name type="scientific">Pedobacter hiemivivus</name>
    <dbReference type="NCBI Taxonomy" id="2530454"/>
    <lineage>
        <taxon>Bacteria</taxon>
        <taxon>Pseudomonadati</taxon>
        <taxon>Bacteroidota</taxon>
        <taxon>Sphingobacteriia</taxon>
        <taxon>Sphingobacteriales</taxon>
        <taxon>Sphingobacteriaceae</taxon>
        <taxon>Pedobacter</taxon>
    </lineage>
</organism>
<accession>A0A4V2MKN9</accession>
<name>A0A4V2MKN9_9SPHI</name>
<reference evidence="1 2" key="1">
    <citation type="submission" date="2019-02" db="EMBL/GenBank/DDBJ databases">
        <title>Pedobacter sp. RP-3-8 sp. nov., isolated from Arctic soil.</title>
        <authorList>
            <person name="Dahal R.H."/>
        </authorList>
    </citation>
    <scope>NUCLEOTIDE SEQUENCE [LARGE SCALE GENOMIC DNA]</scope>
    <source>
        <strain evidence="1 2">RP-3-8</strain>
    </source>
</reference>
<evidence type="ECO:0000313" key="2">
    <source>
        <dbReference type="Proteomes" id="UP000291117"/>
    </source>
</evidence>
<sequence length="235" mass="26200">MNNIAHLLDNTFRPVKAIVVFNAPRTEQYYIESYDMDANGQPINAHPLSVNEGNALSAVLCSEHVQHFLSSKGLIPENVLFIDPGASGCAIWHTPEMEHEVLFGADLPIEDGKAYLPQMIWKASKNKLEVHAISAKGRPALDTTLYYAPFFNMEPDGKVCMGNVSIEIEPGCSLEEFIGKWQNYFFHSTFSHLLTGISPVKINVVELWQNLVGKNKRFPVGTLKKNGKTLKDLIS</sequence>
<dbReference type="InterPro" id="IPR032787">
    <property type="entry name" value="Prok-E2_D"/>
</dbReference>
<protein>
    <submittedName>
        <fullName evidence="1">PRTRC system protein B</fullName>
    </submittedName>
</protein>